<dbReference type="InterPro" id="IPR024745">
    <property type="entry name" value="GH44_cat"/>
</dbReference>
<accession>A0A068NKY3</accession>
<keyword evidence="2" id="KW-0378">Hydrolase</keyword>
<reference evidence="2 3" key="1">
    <citation type="journal article" date="2014" name="PLoS ONE">
        <title>The first complete genome sequence of the class fimbriimonadia in the phylum armatimonadetes.</title>
        <authorList>
            <person name="Hu Z.Y."/>
            <person name="Wang Y.Z."/>
            <person name="Im W.T."/>
            <person name="Wang S.Y."/>
            <person name="Zhao G.P."/>
            <person name="Zheng H.J."/>
            <person name="Quan Z.X."/>
        </authorList>
    </citation>
    <scope>NUCLEOTIDE SEQUENCE [LARGE SCALE GENOMIC DNA]</scope>
    <source>
        <strain evidence="2">Gsoil 348</strain>
    </source>
</reference>
<dbReference type="InterPro" id="IPR017853">
    <property type="entry name" value="GH"/>
</dbReference>
<dbReference type="OrthoDB" id="9803686at2"/>
<protein>
    <submittedName>
        <fullName evidence="2">Glycoside hydrolase</fullName>
    </submittedName>
</protein>
<dbReference type="Pfam" id="PF12891">
    <property type="entry name" value="Glyco_hydro_44"/>
    <property type="match status" value="1"/>
</dbReference>
<evidence type="ECO:0000313" key="3">
    <source>
        <dbReference type="Proteomes" id="UP000027982"/>
    </source>
</evidence>
<dbReference type="eggNOG" id="COG2730">
    <property type="taxonomic scope" value="Bacteria"/>
</dbReference>
<dbReference type="Proteomes" id="UP000027982">
    <property type="component" value="Chromosome"/>
</dbReference>
<dbReference type="Gene3D" id="2.60.40.1180">
    <property type="entry name" value="Golgi alpha-mannosidase II"/>
    <property type="match status" value="1"/>
</dbReference>
<dbReference type="GO" id="GO:0016787">
    <property type="term" value="F:hydrolase activity"/>
    <property type="evidence" value="ECO:0007669"/>
    <property type="project" value="UniProtKB-KW"/>
</dbReference>
<gene>
    <name evidence="2" type="ORF">OP10G_0694</name>
</gene>
<dbReference type="EMBL" id="CP007139">
    <property type="protein sequence ID" value="AIE84062.1"/>
    <property type="molecule type" value="Genomic_DNA"/>
</dbReference>
<dbReference type="HOGENOM" id="CLU_015111_1_0_0"/>
<keyword evidence="3" id="KW-1185">Reference proteome</keyword>
<proteinExistence type="predicted"/>
<dbReference type="RefSeq" id="WP_025227288.1">
    <property type="nucleotide sequence ID" value="NZ_CP007139.1"/>
</dbReference>
<dbReference type="Gene3D" id="3.20.20.80">
    <property type="entry name" value="Glycosidases"/>
    <property type="match status" value="1"/>
</dbReference>
<evidence type="ECO:0000259" key="1">
    <source>
        <dbReference type="Pfam" id="PF12891"/>
    </source>
</evidence>
<sequence length="504" mass="55616">MIFSLLVLSASAAPTIVIDASDVRPISPFIYGINNPDWKGIGRGVTLARQGGNRMTAYNWETNASNAGNDYHHQNDNYLGASNEPGWTVSNFLRPAQSHGAAAILTVPTAGYVAADKNGDGDVAKTPNYLSVRFLKSYAHKPGRLTYPPNTKDRAVYQDEFVAWVEKIKSNRTPVWFSLDNEPDLWGSTHQRIWPKNPTYAQIIANNVEFAMAIKRVAPKALVFGPANYGWQGFRRFQDAADANGRDFLNTYLDALHQAERKGRRRLLDVLDVHWYPEARGDNVRITDNNDKPGTAAARIQAPRSLWDPTYVETSWIADSLGKKPIELLPRIQTQIAQHYPGTKFAITEYNYGGGNHISGAVAQADVLGIFGRYGLFAACNWGLNPRDQMMLAGFDAFADFDRHGSRFGDLGLKVTGTNAEANSVYAALDSKNRRRMTIVAINKTGVPMPLTLSLRGFRARNVRAFAVTSDAYRTPRAASARVKTSVVTLTAAPFSVTTLELSK</sequence>
<dbReference type="InterPro" id="IPR013780">
    <property type="entry name" value="Glyco_hydro_b"/>
</dbReference>
<feature type="domain" description="Glycoside hydrolase family 44 catalytic" evidence="1">
    <location>
        <begin position="64"/>
        <end position="279"/>
    </location>
</feature>
<dbReference type="SUPFAM" id="SSF51445">
    <property type="entry name" value="(Trans)glycosidases"/>
    <property type="match status" value="1"/>
</dbReference>
<dbReference type="KEGG" id="fgi:OP10G_0694"/>
<name>A0A068NKY3_FIMGI</name>
<evidence type="ECO:0000313" key="2">
    <source>
        <dbReference type="EMBL" id="AIE84062.1"/>
    </source>
</evidence>
<organism evidence="2 3">
    <name type="scientific">Fimbriimonas ginsengisoli Gsoil 348</name>
    <dbReference type="NCBI Taxonomy" id="661478"/>
    <lineage>
        <taxon>Bacteria</taxon>
        <taxon>Bacillati</taxon>
        <taxon>Armatimonadota</taxon>
        <taxon>Fimbriimonadia</taxon>
        <taxon>Fimbriimonadales</taxon>
        <taxon>Fimbriimonadaceae</taxon>
        <taxon>Fimbriimonas</taxon>
    </lineage>
</organism>
<dbReference type="STRING" id="661478.OP10G_0694"/>
<dbReference type="AlphaFoldDB" id="A0A068NKY3"/>